<feature type="compositionally biased region" description="Basic and acidic residues" evidence="1">
    <location>
        <begin position="14"/>
        <end position="23"/>
    </location>
</feature>
<dbReference type="InterPro" id="IPR024747">
    <property type="entry name" value="Pyridox_Oxase-rel"/>
</dbReference>
<sequence length="213" mass="22513">MPRTAAKLPPRGPPEGRRPESGPDRPAGTPGPPGPAARGDGRPGIAAGPVRDHGPYGAAAPRGTIHHMDRDNRVESLSEEECLHLLGTVPVGRVVYTAHALPAVLPVAFEVTADGRLVLALRQGVAVRRALDDTVAAFQADLLDAVTRTGWSVLVHGRAQVVSDPALHDRLLRTGPRPWEDGAGAAEPMFVLILPELVSGRRQLPLGRAMQQS</sequence>
<comment type="caution">
    <text evidence="2">The sequence shown here is derived from an EMBL/GenBank/DDBJ whole genome shotgun (WGS) entry which is preliminary data.</text>
</comment>
<evidence type="ECO:0000256" key="1">
    <source>
        <dbReference type="SAM" id="MobiDB-lite"/>
    </source>
</evidence>
<organism evidence="2 3">
    <name type="scientific">Kitasatospora indigofera</name>
    <dbReference type="NCBI Taxonomy" id="67307"/>
    <lineage>
        <taxon>Bacteria</taxon>
        <taxon>Bacillati</taxon>
        <taxon>Actinomycetota</taxon>
        <taxon>Actinomycetes</taxon>
        <taxon>Kitasatosporales</taxon>
        <taxon>Streptomycetaceae</taxon>
        <taxon>Kitasatospora</taxon>
    </lineage>
</organism>
<dbReference type="InterPro" id="IPR012349">
    <property type="entry name" value="Split_barrel_FMN-bd"/>
</dbReference>
<feature type="region of interest" description="Disordered" evidence="1">
    <location>
        <begin position="1"/>
        <end position="66"/>
    </location>
</feature>
<evidence type="ECO:0000313" key="3">
    <source>
        <dbReference type="Proteomes" id="UP000617734"/>
    </source>
</evidence>
<dbReference type="Proteomes" id="UP000617734">
    <property type="component" value="Unassembled WGS sequence"/>
</dbReference>
<accession>A0A919FF35</accession>
<reference evidence="2" key="1">
    <citation type="journal article" date="2014" name="Int. J. Syst. Evol. Microbiol.">
        <title>Complete genome sequence of Corynebacterium casei LMG S-19264T (=DSM 44701T), isolated from a smear-ripened cheese.</title>
        <authorList>
            <consortium name="US DOE Joint Genome Institute (JGI-PGF)"/>
            <person name="Walter F."/>
            <person name="Albersmeier A."/>
            <person name="Kalinowski J."/>
            <person name="Ruckert C."/>
        </authorList>
    </citation>
    <scope>NUCLEOTIDE SEQUENCE</scope>
    <source>
        <strain evidence="2">JCM 4646</strain>
    </source>
</reference>
<dbReference type="SUPFAM" id="SSF50475">
    <property type="entry name" value="FMN-binding split barrel"/>
    <property type="match status" value="1"/>
</dbReference>
<dbReference type="Gene3D" id="2.30.110.10">
    <property type="entry name" value="Electron Transport, Fmn-binding Protein, Chain A"/>
    <property type="match status" value="1"/>
</dbReference>
<name>A0A919FF35_9ACTN</name>
<reference evidence="2" key="2">
    <citation type="submission" date="2020-09" db="EMBL/GenBank/DDBJ databases">
        <authorList>
            <person name="Sun Q."/>
            <person name="Ohkuma M."/>
        </authorList>
    </citation>
    <scope>NUCLEOTIDE SEQUENCE</scope>
    <source>
        <strain evidence="2">JCM 4646</strain>
    </source>
</reference>
<evidence type="ECO:0000313" key="2">
    <source>
        <dbReference type="EMBL" id="GHH63416.1"/>
    </source>
</evidence>
<evidence type="ECO:0008006" key="4">
    <source>
        <dbReference type="Google" id="ProtNLM"/>
    </source>
</evidence>
<protein>
    <recommendedName>
        <fullName evidence="4">Pyridoxamine 5'-phosphate oxidase</fullName>
    </recommendedName>
</protein>
<dbReference type="EMBL" id="BNBO01000004">
    <property type="protein sequence ID" value="GHH63416.1"/>
    <property type="molecule type" value="Genomic_DNA"/>
</dbReference>
<gene>
    <name evidence="2" type="ORF">GCM10018781_12820</name>
</gene>
<keyword evidence="3" id="KW-1185">Reference proteome</keyword>
<dbReference type="Pfam" id="PF12900">
    <property type="entry name" value="Pyridox_ox_2"/>
    <property type="match status" value="1"/>
</dbReference>
<dbReference type="AlphaFoldDB" id="A0A919FF35"/>
<proteinExistence type="predicted"/>